<dbReference type="PANTHER" id="PTHR16222">
    <property type="entry name" value="ADP-RIBOSYLGLYCOHYDROLASE"/>
    <property type="match status" value="1"/>
</dbReference>
<sequence>MDTKTRILGGLFGVACGDALGITLENMDKEEIHKYGYLKEIVGGGVFDLKPGCTTDDTLMVLCVAKGILNNPEDPKDSIGNEFMKVYQDLIKYGGTTIKCTIEKFLECRDWYEASLHSSEVLSWQAAGNGALKRSLPVALYYKDYDEIVKITKEQSQLTHRSKIGERACLLYNTLIYYYIKEYDKNEALKLVLKEFDEFYEITNINKYSLNSSPFVVDSLMCAIWSIMNTTTAEEAICEAVNLGGDAGSVGAITGGLAGVYYGYDALPKKWTNIIDKKQELLDIALKLSKNS</sequence>
<feature type="binding site" evidence="1">
    <location>
        <position position="55"/>
    </location>
    <ligand>
        <name>Mg(2+)</name>
        <dbReference type="ChEBI" id="CHEBI:18420"/>
        <label>1</label>
    </ligand>
</feature>
<keyword evidence="2" id="KW-0378">Hydrolase</keyword>
<dbReference type="RefSeq" id="WP_042384993.1">
    <property type="nucleotide sequence ID" value="NZ_JXSU01000007.1"/>
</dbReference>
<protein>
    <submittedName>
        <fullName evidence="2">ADP-ribosylglycohydrolase</fullName>
    </submittedName>
</protein>
<reference evidence="2 3" key="1">
    <citation type="submission" date="2014-06" db="EMBL/GenBank/DDBJ databases">
        <title>Genome characterization of distinct group I Clostridium botulinum lineages.</title>
        <authorList>
            <person name="Giordani F."/>
            <person name="Anselmo A."/>
            <person name="Fillo S."/>
            <person name="Palozzi A.M."/>
            <person name="Fortunato A."/>
            <person name="Gentile B."/>
            <person name="Ciammaruconi A."/>
            <person name="Anniballi F."/>
            <person name="De Medici D."/>
            <person name="Lista F."/>
        </authorList>
    </citation>
    <scope>NUCLEOTIDE SEQUENCE [LARGE SCALE GENOMIC DNA]</scope>
    <source>
        <strain evidence="2 3">B2 450</strain>
    </source>
</reference>
<feature type="binding site" evidence="1">
    <location>
        <position position="246"/>
    </location>
    <ligand>
        <name>Mg(2+)</name>
        <dbReference type="ChEBI" id="CHEBI:18420"/>
        <label>1</label>
    </ligand>
</feature>
<feature type="binding site" evidence="1">
    <location>
        <position position="56"/>
    </location>
    <ligand>
        <name>Mg(2+)</name>
        <dbReference type="ChEBI" id="CHEBI:18420"/>
        <label>1</label>
    </ligand>
</feature>
<accession>A0A0D1BY63</accession>
<dbReference type="EMBL" id="JXSU01000007">
    <property type="protein sequence ID" value="KIS23786.1"/>
    <property type="molecule type" value="Genomic_DNA"/>
</dbReference>
<dbReference type="PATRIC" id="fig|1379739.3.peg.2220"/>
<organism evidence="2 3">
    <name type="scientific">Clostridium botulinum B2 450</name>
    <dbReference type="NCBI Taxonomy" id="1379739"/>
    <lineage>
        <taxon>Bacteria</taxon>
        <taxon>Bacillati</taxon>
        <taxon>Bacillota</taxon>
        <taxon>Clostridia</taxon>
        <taxon>Eubacteriales</taxon>
        <taxon>Clostridiaceae</taxon>
        <taxon>Clostridium</taxon>
    </lineage>
</organism>
<comment type="cofactor">
    <cofactor evidence="1">
        <name>Mg(2+)</name>
        <dbReference type="ChEBI" id="CHEBI:18420"/>
    </cofactor>
    <text evidence="1">Binds 2 magnesium ions per subunit.</text>
</comment>
<proteinExistence type="predicted"/>
<keyword evidence="1" id="KW-0479">Metal-binding</keyword>
<dbReference type="InterPro" id="IPR005502">
    <property type="entry name" value="Ribosyl_crysJ1"/>
</dbReference>
<dbReference type="InterPro" id="IPR036705">
    <property type="entry name" value="Ribosyl_crysJ1_sf"/>
</dbReference>
<dbReference type="AlphaFoldDB" id="A0A0D1BY63"/>
<dbReference type="Pfam" id="PF03747">
    <property type="entry name" value="ADP_ribosyl_GH"/>
    <property type="match status" value="1"/>
</dbReference>
<feature type="binding site" evidence="1">
    <location>
        <position position="249"/>
    </location>
    <ligand>
        <name>Mg(2+)</name>
        <dbReference type="ChEBI" id="CHEBI:18420"/>
        <label>1</label>
    </ligand>
</feature>
<dbReference type="GO" id="GO:0016787">
    <property type="term" value="F:hydrolase activity"/>
    <property type="evidence" value="ECO:0007669"/>
    <property type="project" value="UniProtKB-KW"/>
</dbReference>
<dbReference type="OrthoDB" id="9798107at2"/>
<dbReference type="GO" id="GO:0046872">
    <property type="term" value="F:metal ion binding"/>
    <property type="evidence" value="ECO:0007669"/>
    <property type="project" value="UniProtKB-KW"/>
</dbReference>
<name>A0A0D1BY63_CLOBO</name>
<gene>
    <name evidence="2" type="ORF">N495_09325</name>
</gene>
<feature type="binding site" evidence="1">
    <location>
        <position position="57"/>
    </location>
    <ligand>
        <name>Mg(2+)</name>
        <dbReference type="ChEBI" id="CHEBI:18420"/>
        <label>1</label>
    </ligand>
</feature>
<dbReference type="PANTHER" id="PTHR16222:SF12">
    <property type="entry name" value="ADP-RIBOSYLGLYCOHYDROLASE-RELATED"/>
    <property type="match status" value="1"/>
</dbReference>
<dbReference type="InterPro" id="IPR050792">
    <property type="entry name" value="ADP-ribosylglycohydrolase"/>
</dbReference>
<dbReference type="Gene3D" id="1.10.4080.10">
    <property type="entry name" value="ADP-ribosylation/Crystallin J1"/>
    <property type="match status" value="1"/>
</dbReference>
<dbReference type="Proteomes" id="UP000032250">
    <property type="component" value="Unassembled WGS sequence"/>
</dbReference>
<dbReference type="HOGENOM" id="CLU_024566_8_2_9"/>
<comment type="caution">
    <text evidence="2">The sequence shown here is derived from an EMBL/GenBank/DDBJ whole genome shotgun (WGS) entry which is preliminary data.</text>
</comment>
<evidence type="ECO:0000313" key="3">
    <source>
        <dbReference type="Proteomes" id="UP000032250"/>
    </source>
</evidence>
<keyword evidence="1" id="KW-0460">Magnesium</keyword>
<dbReference type="SUPFAM" id="SSF101478">
    <property type="entry name" value="ADP-ribosylglycohydrolase"/>
    <property type="match status" value="1"/>
</dbReference>
<evidence type="ECO:0000313" key="2">
    <source>
        <dbReference type="EMBL" id="KIS23786.1"/>
    </source>
</evidence>
<evidence type="ECO:0000256" key="1">
    <source>
        <dbReference type="PIRSR" id="PIRSR605502-1"/>
    </source>
</evidence>